<dbReference type="Proteomes" id="UP000406184">
    <property type="component" value="Unassembled WGS sequence"/>
</dbReference>
<reference evidence="2 3" key="1">
    <citation type="submission" date="2019-07" db="EMBL/GenBank/DDBJ databases">
        <authorList>
            <person name="Hibberd C M."/>
            <person name="Gehrig L. J."/>
            <person name="Chang H.-W."/>
            <person name="Venkatesh S."/>
        </authorList>
    </citation>
    <scope>NUCLEOTIDE SEQUENCE [LARGE SCALE GENOMIC DNA]</scope>
    <source>
        <strain evidence="2">Faecalibacterium_prausnitzii_JG_BgPS064</strain>
    </source>
</reference>
<dbReference type="EMBL" id="CABHMY010000111">
    <property type="protein sequence ID" value="VUX13126.1"/>
    <property type="molecule type" value="Genomic_DNA"/>
</dbReference>
<evidence type="ECO:0000313" key="2">
    <source>
        <dbReference type="EMBL" id="VUX13126.1"/>
    </source>
</evidence>
<gene>
    <name evidence="2" type="ORF">FPPS064S07_00860</name>
</gene>
<dbReference type="RefSeq" id="WP_158399094.1">
    <property type="nucleotide sequence ID" value="NZ_CABHMY010000111.1"/>
</dbReference>
<proteinExistence type="predicted"/>
<protein>
    <submittedName>
        <fullName evidence="2">Branched-chain amino acid transport protein (AzlD)</fullName>
    </submittedName>
</protein>
<feature type="transmembrane region" description="Helical" evidence="1">
    <location>
        <begin position="39"/>
        <end position="57"/>
    </location>
</feature>
<dbReference type="AlphaFoldDB" id="A0A564U0U2"/>
<evidence type="ECO:0000256" key="1">
    <source>
        <dbReference type="SAM" id="Phobius"/>
    </source>
</evidence>
<dbReference type="InterPro" id="IPR008407">
    <property type="entry name" value="Brnchd-chn_aa_trnsp_AzlD"/>
</dbReference>
<keyword evidence="1" id="KW-1133">Transmembrane helix</keyword>
<name>A0A564U0U2_9FIRM</name>
<keyword evidence="1" id="KW-0472">Membrane</keyword>
<accession>A0A564U0U2</accession>
<feature type="transmembrane region" description="Helical" evidence="1">
    <location>
        <begin position="6"/>
        <end position="27"/>
    </location>
</feature>
<organism evidence="2 3">
    <name type="scientific">Faecalibacterium prausnitzii</name>
    <dbReference type="NCBI Taxonomy" id="853"/>
    <lineage>
        <taxon>Bacteria</taxon>
        <taxon>Bacillati</taxon>
        <taxon>Bacillota</taxon>
        <taxon>Clostridia</taxon>
        <taxon>Eubacteriales</taxon>
        <taxon>Oscillospiraceae</taxon>
        <taxon>Faecalibacterium</taxon>
    </lineage>
</organism>
<dbReference type="Pfam" id="PF05437">
    <property type="entry name" value="AzlD"/>
    <property type="match status" value="1"/>
</dbReference>
<sequence>MIRSNWLYIAVMFAVSYTIRILPLTLIRKPIKNRFIQSFLYYVPYVTLAVMTFPAIVNATQSPAAGAVALVVGIAAAWFGASLFQVSVVCCAVVFVLELFLVH</sequence>
<evidence type="ECO:0000313" key="3">
    <source>
        <dbReference type="Proteomes" id="UP000406184"/>
    </source>
</evidence>
<keyword evidence="1" id="KW-0812">Transmembrane</keyword>
<feature type="transmembrane region" description="Helical" evidence="1">
    <location>
        <begin position="69"/>
        <end position="102"/>
    </location>
</feature>
<keyword evidence="3" id="KW-1185">Reference proteome</keyword>